<evidence type="ECO:0000256" key="3">
    <source>
        <dbReference type="ARBA" id="ARBA00008061"/>
    </source>
</evidence>
<dbReference type="Pfam" id="PF00128">
    <property type="entry name" value="Alpha-amylase"/>
    <property type="match status" value="1"/>
</dbReference>
<keyword evidence="6" id="KW-0479">Metal-binding</keyword>
<dbReference type="InterPro" id="IPR006047">
    <property type="entry name" value="GH13_cat_dom"/>
</dbReference>
<dbReference type="InterPro" id="IPR006048">
    <property type="entry name" value="A-amylase/branching_C"/>
</dbReference>
<evidence type="ECO:0000313" key="15">
    <source>
        <dbReference type="Proteomes" id="UP000235739"/>
    </source>
</evidence>
<proteinExistence type="inferred from homology"/>
<dbReference type="Gene3D" id="3.20.20.80">
    <property type="entry name" value="Glycosidases"/>
    <property type="match status" value="1"/>
</dbReference>
<dbReference type="Proteomes" id="UP000235739">
    <property type="component" value="Unassembled WGS sequence"/>
</dbReference>
<dbReference type="SMART" id="SM00632">
    <property type="entry name" value="Aamy_C"/>
    <property type="match status" value="1"/>
</dbReference>
<evidence type="ECO:0000259" key="13">
    <source>
        <dbReference type="PROSITE" id="PS51166"/>
    </source>
</evidence>
<dbReference type="AlphaFoldDB" id="A0A2N7S264"/>
<dbReference type="CDD" id="cd11317">
    <property type="entry name" value="AmyAc_bac_euk_AmyA"/>
    <property type="match status" value="1"/>
</dbReference>
<evidence type="ECO:0000256" key="11">
    <source>
        <dbReference type="RuleBase" id="RU003615"/>
    </source>
</evidence>
<dbReference type="GO" id="GO:0005975">
    <property type="term" value="P:carbohydrate metabolic process"/>
    <property type="evidence" value="ECO:0007669"/>
    <property type="project" value="InterPro"/>
</dbReference>
<keyword evidence="7 12" id="KW-0378">Hydrolase</keyword>
<evidence type="ECO:0000256" key="8">
    <source>
        <dbReference type="ARBA" id="ARBA00022837"/>
    </source>
</evidence>
<comment type="cofactor">
    <cofactor evidence="2">
        <name>Ca(2+)</name>
        <dbReference type="ChEBI" id="CHEBI:29108"/>
    </cofactor>
</comment>
<dbReference type="Pfam" id="PF02806">
    <property type="entry name" value="Alpha-amylase_C"/>
    <property type="match status" value="1"/>
</dbReference>
<comment type="catalytic activity">
    <reaction evidence="1 12">
        <text>Endohydrolysis of (1-&gt;4)-alpha-D-glucosidic linkages in polysaccharides containing three or more (1-&gt;4)-alpha-linked D-glucose units.</text>
        <dbReference type="EC" id="3.2.1.1"/>
    </reaction>
</comment>
<comment type="similarity">
    <text evidence="3 11">Belongs to the glycosyl hydrolase 13 family.</text>
</comment>
<dbReference type="InterPro" id="IPR013784">
    <property type="entry name" value="Carb-bd-like_fold"/>
</dbReference>
<dbReference type="InterPro" id="IPR013780">
    <property type="entry name" value="Glyco_hydro_b"/>
</dbReference>
<keyword evidence="9 12" id="KW-0119">Carbohydrate metabolism</keyword>
<dbReference type="SUPFAM" id="SSF51011">
    <property type="entry name" value="Glycosyl hydrolase domain"/>
    <property type="match status" value="1"/>
</dbReference>
<dbReference type="SUPFAM" id="SSF49452">
    <property type="entry name" value="Starch-binding domain-like"/>
    <property type="match status" value="1"/>
</dbReference>
<dbReference type="EC" id="3.2.1.1" evidence="4 12"/>
<evidence type="ECO:0000256" key="5">
    <source>
        <dbReference type="ARBA" id="ARBA00017303"/>
    </source>
</evidence>
<feature type="domain" description="CBM20" evidence="13">
    <location>
        <begin position="538"/>
        <end position="643"/>
    </location>
</feature>
<evidence type="ECO:0000256" key="7">
    <source>
        <dbReference type="ARBA" id="ARBA00022801"/>
    </source>
</evidence>
<evidence type="ECO:0000256" key="6">
    <source>
        <dbReference type="ARBA" id="ARBA00022723"/>
    </source>
</evidence>
<dbReference type="PRINTS" id="PR00110">
    <property type="entry name" value="ALPHAAMYLASE"/>
</dbReference>
<keyword evidence="8" id="KW-0106">Calcium</keyword>
<dbReference type="FunFam" id="2.60.40.10:FF:000552">
    <property type="entry name" value="Related to glucoamylase"/>
    <property type="match status" value="1"/>
</dbReference>
<dbReference type="GO" id="GO:0004556">
    <property type="term" value="F:alpha-amylase activity"/>
    <property type="evidence" value="ECO:0007669"/>
    <property type="project" value="UniProtKB-UniRule"/>
</dbReference>
<evidence type="ECO:0000256" key="12">
    <source>
        <dbReference type="RuleBase" id="RU361134"/>
    </source>
</evidence>
<evidence type="ECO:0000256" key="2">
    <source>
        <dbReference type="ARBA" id="ARBA00001913"/>
    </source>
</evidence>
<evidence type="ECO:0000256" key="9">
    <source>
        <dbReference type="ARBA" id="ARBA00023277"/>
    </source>
</evidence>
<dbReference type="InterPro" id="IPR031319">
    <property type="entry name" value="A-amylase_C"/>
</dbReference>
<protein>
    <recommendedName>
        <fullName evidence="5 12">Alpha-amylase</fullName>
        <ecNumber evidence="4 12">3.2.1.1</ecNumber>
    </recommendedName>
</protein>
<sequence length="643" mass="69549">MYLQKFTHWRELRKRLQLCRRSYVDGERVVERSRRCRVELSQPDHHNIRSFSVELLPSRAKSTQRRHGARTVKPVAALGASLALLAAPLFAAPAQAATPSNDGKDVILNLFQWNWNSVAQECESSIGPAGYGYVQVSPPAEHLRGTAWWTSYQPVSYKVDSKLGNREEFSAMVKSCNDAGVKVIADAVVNHMTGAGQTGTGTAGSAFSDDNFPEYSAQDFNDCRTNITNYADRWQVQHCRLVGLQDLKTSSSYVQQNIADYLDDLVSLGVSGFRIDASKHMPATDLEGIKSKMKNPGVYWVHEVIGASGEPIQESEYLGSGDSHEFDYSRQLKHDFDAQIANLRFIGDGKLTSDRAGVFVTNHDTERNGESMNYKWGAKYLLGNVFMLSWPYGSPTVYSGFAFTDKDAGAPGASDASVPNADCDSSAWTCEQRQDEITGMVGFNNAVGDAAVSNWWDDGGNQIAYGRGNKGFVAINNTSAATTREYTSSLAGGTYCDVVSGGDCSKTITVGADGKFTATLPAYGALALHIGGVSDGGSGTPDPVEDTADVSVAVTAQTVMGQNIRIVGNQPELGSWDPAKAPQLSAASYPSWSGTVDLPAGTQFEYKYVKYDQSGNATWESGANRIATVNADGSLNLNDSWRN</sequence>
<dbReference type="CDD" id="cd05808">
    <property type="entry name" value="CBM20_alpha_amylase"/>
    <property type="match status" value="1"/>
</dbReference>
<dbReference type="SMART" id="SM01065">
    <property type="entry name" value="CBM_2"/>
    <property type="match status" value="1"/>
</dbReference>
<dbReference type="PROSITE" id="PS51166">
    <property type="entry name" value="CBM20"/>
    <property type="match status" value="1"/>
</dbReference>
<dbReference type="Gene3D" id="2.60.40.1180">
    <property type="entry name" value="Golgi alpha-mannosidase II"/>
    <property type="match status" value="1"/>
</dbReference>
<gene>
    <name evidence="14" type="ORF">CIK84_01085</name>
</gene>
<dbReference type="InterPro" id="IPR006046">
    <property type="entry name" value="Alpha_amylase"/>
</dbReference>
<dbReference type="Gene3D" id="2.60.40.10">
    <property type="entry name" value="Immunoglobulins"/>
    <property type="match status" value="1"/>
</dbReference>
<name>A0A2N7S264_9MICC</name>
<organism evidence="14 15">
    <name type="scientific">Glutamicibacter arilaitensis</name>
    <dbReference type="NCBI Taxonomy" id="256701"/>
    <lineage>
        <taxon>Bacteria</taxon>
        <taxon>Bacillati</taxon>
        <taxon>Actinomycetota</taxon>
        <taxon>Actinomycetes</taxon>
        <taxon>Micrococcales</taxon>
        <taxon>Micrococcaceae</taxon>
        <taxon>Glutamicibacter</taxon>
    </lineage>
</organism>
<dbReference type="EMBL" id="PNQX01000001">
    <property type="protein sequence ID" value="PMQ20246.1"/>
    <property type="molecule type" value="Genomic_DNA"/>
</dbReference>
<dbReference type="PANTHER" id="PTHR43447">
    <property type="entry name" value="ALPHA-AMYLASE"/>
    <property type="match status" value="1"/>
</dbReference>
<dbReference type="Pfam" id="PF00686">
    <property type="entry name" value="CBM_20"/>
    <property type="match status" value="1"/>
</dbReference>
<reference evidence="14 15" key="1">
    <citation type="journal article" date="2017" name="Elife">
        <title>Extensive horizontal gene transfer in cheese-associated bacteria.</title>
        <authorList>
            <person name="Bonham K.S."/>
            <person name="Wolfe B.E."/>
            <person name="Dutton R.J."/>
        </authorList>
    </citation>
    <scope>NUCLEOTIDE SEQUENCE [LARGE SCALE GENOMIC DNA]</scope>
    <source>
        <strain evidence="14 15">JB182</strain>
    </source>
</reference>
<dbReference type="SMART" id="SM00642">
    <property type="entry name" value="Aamy"/>
    <property type="match status" value="1"/>
</dbReference>
<dbReference type="InterPro" id="IPR013783">
    <property type="entry name" value="Ig-like_fold"/>
</dbReference>
<dbReference type="GO" id="GO:2001070">
    <property type="term" value="F:starch binding"/>
    <property type="evidence" value="ECO:0007669"/>
    <property type="project" value="InterPro"/>
</dbReference>
<dbReference type="InterPro" id="IPR017853">
    <property type="entry name" value="GH"/>
</dbReference>
<evidence type="ECO:0000256" key="4">
    <source>
        <dbReference type="ARBA" id="ARBA00012595"/>
    </source>
</evidence>
<accession>A0A2N7S264</accession>
<keyword evidence="10 12" id="KW-0326">Glycosidase</keyword>
<comment type="caution">
    <text evidence="14">The sequence shown here is derived from an EMBL/GenBank/DDBJ whole genome shotgun (WGS) entry which is preliminary data.</text>
</comment>
<evidence type="ECO:0000313" key="14">
    <source>
        <dbReference type="EMBL" id="PMQ20246.1"/>
    </source>
</evidence>
<evidence type="ECO:0000256" key="1">
    <source>
        <dbReference type="ARBA" id="ARBA00000548"/>
    </source>
</evidence>
<dbReference type="GO" id="GO:0046872">
    <property type="term" value="F:metal ion binding"/>
    <property type="evidence" value="ECO:0007669"/>
    <property type="project" value="UniProtKB-KW"/>
</dbReference>
<dbReference type="SUPFAM" id="SSF51445">
    <property type="entry name" value="(Trans)glycosidases"/>
    <property type="match status" value="1"/>
</dbReference>
<dbReference type="InterPro" id="IPR002044">
    <property type="entry name" value="CBM20"/>
</dbReference>
<evidence type="ECO:0000256" key="10">
    <source>
        <dbReference type="ARBA" id="ARBA00023295"/>
    </source>
</evidence>